<dbReference type="Proteomes" id="UP001562354">
    <property type="component" value="Unassembled WGS sequence"/>
</dbReference>
<protein>
    <recommendedName>
        <fullName evidence="2">DUF2415 domain-containing protein</fullName>
    </recommendedName>
</protein>
<dbReference type="RefSeq" id="XP_069198291.1">
    <property type="nucleotide sequence ID" value="XM_069341783.1"/>
</dbReference>
<feature type="region of interest" description="Disordered" evidence="1">
    <location>
        <begin position="612"/>
        <end position="634"/>
    </location>
</feature>
<dbReference type="GeneID" id="95976167"/>
<accession>A0ABR3P7H3</accession>
<proteinExistence type="predicted"/>
<dbReference type="InterPro" id="IPR036322">
    <property type="entry name" value="WD40_repeat_dom_sf"/>
</dbReference>
<dbReference type="EMBL" id="JBFMKM010000012">
    <property type="protein sequence ID" value="KAL1302015.1"/>
    <property type="molecule type" value="Genomic_DNA"/>
</dbReference>
<dbReference type="PANTHER" id="PTHR43991">
    <property type="entry name" value="WD REPEAT PROTEIN (AFU_ORTHOLOGUE AFUA_8G05640)-RELATED"/>
    <property type="match status" value="1"/>
</dbReference>
<feature type="region of interest" description="Disordered" evidence="1">
    <location>
        <begin position="559"/>
        <end position="600"/>
    </location>
</feature>
<gene>
    <name evidence="3" type="ORF">AAFC00_002465</name>
</gene>
<evidence type="ECO:0000256" key="1">
    <source>
        <dbReference type="SAM" id="MobiDB-lite"/>
    </source>
</evidence>
<dbReference type="InterPro" id="IPR015943">
    <property type="entry name" value="WD40/YVTN_repeat-like_dom_sf"/>
</dbReference>
<dbReference type="SUPFAM" id="SSF50978">
    <property type="entry name" value="WD40 repeat-like"/>
    <property type="match status" value="1"/>
</dbReference>
<evidence type="ECO:0000313" key="4">
    <source>
        <dbReference type="Proteomes" id="UP001562354"/>
    </source>
</evidence>
<evidence type="ECO:0000313" key="3">
    <source>
        <dbReference type="EMBL" id="KAL1302015.1"/>
    </source>
</evidence>
<feature type="compositionally biased region" description="Low complexity" evidence="1">
    <location>
        <begin position="490"/>
        <end position="506"/>
    </location>
</feature>
<dbReference type="PANTHER" id="PTHR43991:SF9">
    <property type="entry name" value="DUF2415 DOMAIN-CONTAINING PROTEIN"/>
    <property type="match status" value="1"/>
</dbReference>
<comment type="caution">
    <text evidence="3">The sequence shown here is derived from an EMBL/GenBank/DDBJ whole genome shotgun (WGS) entry which is preliminary data.</text>
</comment>
<dbReference type="Gene3D" id="2.130.10.10">
    <property type="entry name" value="YVTN repeat-like/Quinoprotein amine dehydrogenase"/>
    <property type="match status" value="1"/>
</dbReference>
<keyword evidence="4" id="KW-1185">Reference proteome</keyword>
<sequence length="773" mass="85569">MAIDSFFFSETDRLAHANKTFIPVKIPVSHWQLRHYISSPEKDTLYYASGNEVYHLNTVTRKRKHLTTLPFEARCTASGHGYVCVGGEDEGHFAIIRLETQRPARHADVDFPLPIEGYWEPVSVAPRAANVRIERIGEEIVNSISIHHIQDEEAHLYDVVAVLTNNDRTVRVYSLQHATETACMELPFPMNHASISPDGRSLVAVGDSNQAFFYTRVLQQTPPQIPKPHNRLNTGAVTWETANVVHLRSEPLSRDSSQVPGYFTTAWSPSGHLVAVGSEGGHISVFDTQLFQYCDSEEGEDAIVATVPSTRPNIAAHLHPGAVRTIMFSPEPWDLLIWAEDQGRVCIADLRAGLRTKQTIELKPDEDGLAKITVEDVSNDGGTLDHQRRLLDLEDALMNHTREGLGDSAASGYAAEALAARELIRQQQNLRRDFPSLADTSALADDPHGLTAREQQILESLRVGRQREEARSLGFSARSINYTTAGLFANRNRSPSRNSSEPRPSSDVLVNHNDPYAAFPELSRTSQRNDAAASERLAGDNTLPPLHSIQEYLRLRDQDNTASQRRRRAILAPPPHATRAATIPSNSTPEPEEDNPWRIDSADSRSNTFLARGPLFESPRSTEPSTNTNTNADTAAYRASANREQQFRRLAAQRDRLRSVRQEFGGPTAADSLYDSFTTLRGLIAPSSRNLATNNSNTNNGASSGATYNEYAEILYNRRIAGAGSRDVNIGVRTAGLAMSVDGRTLWAACEEGIFEIGINIRSRMAFPSIEMR</sequence>
<evidence type="ECO:0000259" key="2">
    <source>
        <dbReference type="Pfam" id="PF10313"/>
    </source>
</evidence>
<feature type="domain" description="DUF2415" evidence="2">
    <location>
        <begin position="321"/>
        <end position="360"/>
    </location>
</feature>
<reference evidence="3 4" key="1">
    <citation type="submission" date="2024-07" db="EMBL/GenBank/DDBJ databases">
        <title>Draft sequence of the Neodothiora populina.</title>
        <authorList>
            <person name="Drown D.D."/>
            <person name="Schuette U.S."/>
            <person name="Buechlein A.B."/>
            <person name="Rusch D.R."/>
            <person name="Winton L.W."/>
            <person name="Adams G.A."/>
        </authorList>
    </citation>
    <scope>NUCLEOTIDE SEQUENCE [LARGE SCALE GENOMIC DNA]</scope>
    <source>
        <strain evidence="3 4">CPC 39397</strain>
    </source>
</reference>
<feature type="region of interest" description="Disordered" evidence="1">
    <location>
        <begin position="488"/>
        <end position="545"/>
    </location>
</feature>
<name>A0ABR3P7H3_9PEZI</name>
<dbReference type="InterPro" id="IPR019417">
    <property type="entry name" value="DUF2415"/>
</dbReference>
<organism evidence="3 4">
    <name type="scientific">Neodothiora populina</name>
    <dbReference type="NCBI Taxonomy" id="2781224"/>
    <lineage>
        <taxon>Eukaryota</taxon>
        <taxon>Fungi</taxon>
        <taxon>Dikarya</taxon>
        <taxon>Ascomycota</taxon>
        <taxon>Pezizomycotina</taxon>
        <taxon>Dothideomycetes</taxon>
        <taxon>Dothideomycetidae</taxon>
        <taxon>Dothideales</taxon>
        <taxon>Dothioraceae</taxon>
        <taxon>Neodothiora</taxon>
    </lineage>
</organism>
<dbReference type="Pfam" id="PF10313">
    <property type="entry name" value="DUF2415"/>
    <property type="match status" value="1"/>
</dbReference>